<evidence type="ECO:0000256" key="1">
    <source>
        <dbReference type="SAM" id="SignalP"/>
    </source>
</evidence>
<evidence type="ECO:0000313" key="3">
    <source>
        <dbReference type="Proteomes" id="UP000324222"/>
    </source>
</evidence>
<name>A0A5B7JQX1_PORTR</name>
<gene>
    <name evidence="2" type="ORF">E2C01_090640</name>
</gene>
<feature type="signal peptide" evidence="1">
    <location>
        <begin position="1"/>
        <end position="19"/>
    </location>
</feature>
<dbReference type="AlphaFoldDB" id="A0A5B7JQX1"/>
<dbReference type="EMBL" id="VSRR010102211">
    <property type="protein sequence ID" value="MPC95428.1"/>
    <property type="molecule type" value="Genomic_DNA"/>
</dbReference>
<evidence type="ECO:0000313" key="2">
    <source>
        <dbReference type="EMBL" id="MPC95428.1"/>
    </source>
</evidence>
<sequence length="77" mass="9080">MSALLAAICGLLRIGETVVQPNRPPLWRRFCYNWKRMEKYWSDSSFGRHSMEKCWWDSSFGSLKVGSILLLKKIRRS</sequence>
<comment type="caution">
    <text evidence="2">The sequence shown here is derived from an EMBL/GenBank/DDBJ whole genome shotgun (WGS) entry which is preliminary data.</text>
</comment>
<protein>
    <recommendedName>
        <fullName evidence="4">Secreted protein</fullName>
    </recommendedName>
</protein>
<proteinExistence type="predicted"/>
<keyword evidence="1" id="KW-0732">Signal</keyword>
<feature type="chain" id="PRO_5022767600" description="Secreted protein" evidence="1">
    <location>
        <begin position="20"/>
        <end position="77"/>
    </location>
</feature>
<reference evidence="2 3" key="1">
    <citation type="submission" date="2019-05" db="EMBL/GenBank/DDBJ databases">
        <title>Another draft genome of Portunus trituberculatus and its Hox gene families provides insights of decapod evolution.</title>
        <authorList>
            <person name="Jeong J.-H."/>
            <person name="Song I."/>
            <person name="Kim S."/>
            <person name="Choi T."/>
            <person name="Kim D."/>
            <person name="Ryu S."/>
            <person name="Kim W."/>
        </authorList>
    </citation>
    <scope>NUCLEOTIDE SEQUENCE [LARGE SCALE GENOMIC DNA]</scope>
    <source>
        <tissue evidence="2">Muscle</tissue>
    </source>
</reference>
<evidence type="ECO:0008006" key="4">
    <source>
        <dbReference type="Google" id="ProtNLM"/>
    </source>
</evidence>
<dbReference type="Proteomes" id="UP000324222">
    <property type="component" value="Unassembled WGS sequence"/>
</dbReference>
<organism evidence="2 3">
    <name type="scientific">Portunus trituberculatus</name>
    <name type="common">Swimming crab</name>
    <name type="synonym">Neptunus trituberculatus</name>
    <dbReference type="NCBI Taxonomy" id="210409"/>
    <lineage>
        <taxon>Eukaryota</taxon>
        <taxon>Metazoa</taxon>
        <taxon>Ecdysozoa</taxon>
        <taxon>Arthropoda</taxon>
        <taxon>Crustacea</taxon>
        <taxon>Multicrustacea</taxon>
        <taxon>Malacostraca</taxon>
        <taxon>Eumalacostraca</taxon>
        <taxon>Eucarida</taxon>
        <taxon>Decapoda</taxon>
        <taxon>Pleocyemata</taxon>
        <taxon>Brachyura</taxon>
        <taxon>Eubrachyura</taxon>
        <taxon>Portunoidea</taxon>
        <taxon>Portunidae</taxon>
        <taxon>Portuninae</taxon>
        <taxon>Portunus</taxon>
    </lineage>
</organism>
<accession>A0A5B7JQX1</accession>
<keyword evidence="3" id="KW-1185">Reference proteome</keyword>